<reference evidence="1" key="1">
    <citation type="submission" date="2018-05" db="EMBL/GenBank/DDBJ databases">
        <authorList>
            <person name="Lanie J.A."/>
            <person name="Ng W.-L."/>
            <person name="Kazmierczak K.M."/>
            <person name="Andrzejewski T.M."/>
            <person name="Davidsen T.M."/>
            <person name="Wayne K.J."/>
            <person name="Tettelin H."/>
            <person name="Glass J.I."/>
            <person name="Rusch D."/>
            <person name="Podicherti R."/>
            <person name="Tsui H.-C.T."/>
            <person name="Winkler M.E."/>
        </authorList>
    </citation>
    <scope>NUCLEOTIDE SEQUENCE</scope>
</reference>
<dbReference type="InterPro" id="IPR005247">
    <property type="entry name" value="YbhB_YbcL/LppC-like"/>
</dbReference>
<proteinExistence type="predicted"/>
<dbReference type="SUPFAM" id="SSF49777">
    <property type="entry name" value="PEBP-like"/>
    <property type="match status" value="1"/>
</dbReference>
<dbReference type="InterPro" id="IPR008914">
    <property type="entry name" value="PEBP"/>
</dbReference>
<dbReference type="PANTHER" id="PTHR30289">
    <property type="entry name" value="UNCHARACTERIZED PROTEIN YBCL-RELATED"/>
    <property type="match status" value="1"/>
</dbReference>
<organism evidence="1">
    <name type="scientific">marine metagenome</name>
    <dbReference type="NCBI Taxonomy" id="408172"/>
    <lineage>
        <taxon>unclassified sequences</taxon>
        <taxon>metagenomes</taxon>
        <taxon>ecological metagenomes</taxon>
    </lineage>
</organism>
<dbReference type="InterPro" id="IPR036610">
    <property type="entry name" value="PEBP-like_sf"/>
</dbReference>
<name>A0A381N3J5_9ZZZZ</name>
<dbReference type="CDD" id="cd00865">
    <property type="entry name" value="PEBP_bact_arch"/>
    <property type="match status" value="1"/>
</dbReference>
<evidence type="ECO:0000313" key="1">
    <source>
        <dbReference type="EMBL" id="SUZ48193.1"/>
    </source>
</evidence>
<dbReference type="Gene3D" id="3.90.280.10">
    <property type="entry name" value="PEBP-like"/>
    <property type="match status" value="1"/>
</dbReference>
<sequence length="187" mass="19879">MGAALLLTGAAVTGLRGQAPTTFVVESPTMTTGRFMPRDYSPDGRNLSPPLTWSGLPAGTRQVAVISQDFGAGRPPPWVHWIIYNIPGDAGGLPEGIPFDPDHPMPAEIAGAVQGNNGWGLPAYRGPAPPLGSVHNYHFAVFALDEALDLPPGLDRGELLLAIEGHVIGQGDMVPLYERQPMNQFPR</sequence>
<dbReference type="PANTHER" id="PTHR30289:SF1">
    <property type="entry name" value="PEBP (PHOSPHATIDYLETHANOLAMINE-BINDING PROTEIN) FAMILY PROTEIN"/>
    <property type="match status" value="1"/>
</dbReference>
<dbReference type="NCBIfam" id="TIGR00481">
    <property type="entry name" value="YbhB/YbcL family Raf kinase inhibitor-like protein"/>
    <property type="match status" value="1"/>
</dbReference>
<dbReference type="AlphaFoldDB" id="A0A381N3J5"/>
<dbReference type="Pfam" id="PF01161">
    <property type="entry name" value="PBP"/>
    <property type="match status" value="1"/>
</dbReference>
<protein>
    <recommendedName>
        <fullName evidence="2">YbhB/YbcL family Raf kinase inhibitor-like protein</fullName>
    </recommendedName>
</protein>
<evidence type="ECO:0008006" key="2">
    <source>
        <dbReference type="Google" id="ProtNLM"/>
    </source>
</evidence>
<accession>A0A381N3J5</accession>
<gene>
    <name evidence="1" type="ORF">METZ01_LOCUS1047</name>
</gene>
<dbReference type="EMBL" id="UINC01000055">
    <property type="protein sequence ID" value="SUZ48193.1"/>
    <property type="molecule type" value="Genomic_DNA"/>
</dbReference>